<protein>
    <recommendedName>
        <fullName evidence="2">HAT C-terminal dimerisation domain-containing protein</fullName>
    </recommendedName>
</protein>
<sequence length="531" mass="61016">KKSLFCFMYLLFGGDTAWTQQGIVDLKHLSESSTCHIRISVKLSMLSQVNIACQLDEGHSIAVQRHNELVKKNRHALSQILDCIKFCRAHDLTLRGSDESSSSMNRGVFLDLVNQFYFLDSQLVDHLSSTHVAKCTSKTSQNKLLYCILEVYQQKIKDEILEASFVAVQADETTEVSRGPFKLENKLIAQTYDGAVVMSGTFTGLQVRLQESFPHAHTSFNRRAHRLPQSEYFLQIFRLLSPKRTAVLDKVCNRRIPASGQMRWNFKSHTVHSVFEQEENLNACFATSIKDSMSIQQTHGLYTLLQDKTFLFILSFFHRAFTHVDIHYNILQKCAMNPTKTKQALENFTRSINVLNDSLTQMQVLQHRARSRVKCRNIMIEQSKACFEKAQQLNSFEFINPDLFSDFNTCFPQKQMDTACEYFPMICKEKLKGELMVMYSSTEFEGLTSAPLKMLIDNKLPSTFSETLKSTQIAITNPMTSAESEKYFSTLKKIKSFLRSYMGQERLNALATLFIEQELIQRLPDFNEKVI</sequence>
<reference evidence="3" key="2">
    <citation type="submission" date="2025-08" db="UniProtKB">
        <authorList>
            <consortium name="Ensembl"/>
        </authorList>
    </citation>
    <scope>IDENTIFICATION</scope>
</reference>
<dbReference type="GeneTree" id="ENSGT00940000157337"/>
<dbReference type="GO" id="GO:0046983">
    <property type="term" value="F:protein dimerization activity"/>
    <property type="evidence" value="ECO:0007669"/>
    <property type="project" value="InterPro"/>
</dbReference>
<reference evidence="4" key="1">
    <citation type="submission" date="2013-10" db="EMBL/GenBank/DDBJ databases">
        <authorList>
            <person name="Schartl M."/>
            <person name="Warren W."/>
        </authorList>
    </citation>
    <scope>NUCLEOTIDE SEQUENCE [LARGE SCALE GENOMIC DNA]</scope>
    <source>
        <strain evidence="4">female</strain>
    </source>
</reference>
<proteinExistence type="predicted"/>
<dbReference type="PANTHER" id="PTHR45749:SF28">
    <property type="entry name" value="ZINC FINGER MYM-TYPE PROTEIN 1-LIKE-RELATED"/>
    <property type="match status" value="1"/>
</dbReference>
<dbReference type="EMBL" id="AYCK01003916">
    <property type="status" value="NOT_ANNOTATED_CDS"/>
    <property type="molecule type" value="Genomic_DNA"/>
</dbReference>
<organism evidence="3 4">
    <name type="scientific">Poecilia formosa</name>
    <name type="common">Amazon molly</name>
    <name type="synonym">Limia formosa</name>
    <dbReference type="NCBI Taxonomy" id="48698"/>
    <lineage>
        <taxon>Eukaryota</taxon>
        <taxon>Metazoa</taxon>
        <taxon>Chordata</taxon>
        <taxon>Craniata</taxon>
        <taxon>Vertebrata</taxon>
        <taxon>Euteleostomi</taxon>
        <taxon>Actinopterygii</taxon>
        <taxon>Neopterygii</taxon>
        <taxon>Teleostei</taxon>
        <taxon>Neoteleostei</taxon>
        <taxon>Acanthomorphata</taxon>
        <taxon>Ovalentaria</taxon>
        <taxon>Atherinomorphae</taxon>
        <taxon>Cyprinodontiformes</taxon>
        <taxon>Poeciliidae</taxon>
        <taxon>Poeciliinae</taxon>
        <taxon>Poecilia</taxon>
    </lineage>
</organism>
<dbReference type="Ensembl" id="ENSPFOT00000005876.2">
    <property type="protein sequence ID" value="ENSPFOP00000005867.2"/>
    <property type="gene ID" value="ENSPFOG00000005979.2"/>
</dbReference>
<evidence type="ECO:0000259" key="2">
    <source>
        <dbReference type="Pfam" id="PF05699"/>
    </source>
</evidence>
<dbReference type="eggNOG" id="ENOG502R6J9">
    <property type="taxonomic scope" value="Eukaryota"/>
</dbReference>
<dbReference type="PANTHER" id="PTHR45749">
    <property type="match status" value="1"/>
</dbReference>
<name>A0A087XJB4_POEFO</name>
<evidence type="ECO:0000313" key="4">
    <source>
        <dbReference type="Proteomes" id="UP000028760"/>
    </source>
</evidence>
<dbReference type="Proteomes" id="UP000028760">
    <property type="component" value="Unassembled WGS sequence"/>
</dbReference>
<feature type="chain" id="PRO_5001833022" description="HAT C-terminal dimerisation domain-containing protein" evidence="1">
    <location>
        <begin position="20"/>
        <end position="531"/>
    </location>
</feature>
<evidence type="ECO:0000256" key="1">
    <source>
        <dbReference type="SAM" id="SignalP"/>
    </source>
</evidence>
<dbReference type="OMA" id="STCHIRI"/>
<reference evidence="3" key="3">
    <citation type="submission" date="2025-09" db="UniProtKB">
        <authorList>
            <consortium name="Ensembl"/>
        </authorList>
    </citation>
    <scope>IDENTIFICATION</scope>
</reference>
<feature type="signal peptide" evidence="1">
    <location>
        <begin position="1"/>
        <end position="19"/>
    </location>
</feature>
<dbReference type="InterPro" id="IPR008906">
    <property type="entry name" value="HATC_C_dom"/>
</dbReference>
<feature type="domain" description="HAT C-terminal dimerisation" evidence="2">
    <location>
        <begin position="466"/>
        <end position="519"/>
    </location>
</feature>
<dbReference type="AlphaFoldDB" id="A0A087XJB4"/>
<dbReference type="Pfam" id="PF05699">
    <property type="entry name" value="Dimer_Tnp_hAT"/>
    <property type="match status" value="1"/>
</dbReference>
<keyword evidence="4" id="KW-1185">Reference proteome</keyword>
<keyword evidence="1" id="KW-0732">Signal</keyword>
<accession>A0A087XJB4</accession>
<evidence type="ECO:0000313" key="3">
    <source>
        <dbReference type="Ensembl" id="ENSPFOP00000005867.2"/>
    </source>
</evidence>